<reference evidence="1" key="1">
    <citation type="submission" date="2014-11" db="EMBL/GenBank/DDBJ databases">
        <authorList>
            <person name="Amaro Gonzalez C."/>
        </authorList>
    </citation>
    <scope>NUCLEOTIDE SEQUENCE</scope>
</reference>
<reference evidence="1" key="2">
    <citation type="journal article" date="2015" name="Fish Shellfish Immunol.">
        <title>Early steps in the European eel (Anguilla anguilla)-Vibrio vulnificus interaction in the gills: Role of the RtxA13 toxin.</title>
        <authorList>
            <person name="Callol A."/>
            <person name="Pajuelo D."/>
            <person name="Ebbesson L."/>
            <person name="Teles M."/>
            <person name="MacKenzie S."/>
            <person name="Amaro C."/>
        </authorList>
    </citation>
    <scope>NUCLEOTIDE SEQUENCE</scope>
</reference>
<accession>A0A0E9VQ42</accession>
<evidence type="ECO:0000313" key="1">
    <source>
        <dbReference type="EMBL" id="JAH80202.1"/>
    </source>
</evidence>
<sequence length="40" mass="4745">MVHMCTLNMLGVHMWFLNSHGFLNFTLFSYHTVHTIQTFS</sequence>
<dbReference type="AlphaFoldDB" id="A0A0E9VQ42"/>
<protein>
    <submittedName>
        <fullName evidence="1">Uncharacterized protein</fullName>
    </submittedName>
</protein>
<proteinExistence type="predicted"/>
<name>A0A0E9VQ42_ANGAN</name>
<organism evidence="1">
    <name type="scientific">Anguilla anguilla</name>
    <name type="common">European freshwater eel</name>
    <name type="synonym">Muraena anguilla</name>
    <dbReference type="NCBI Taxonomy" id="7936"/>
    <lineage>
        <taxon>Eukaryota</taxon>
        <taxon>Metazoa</taxon>
        <taxon>Chordata</taxon>
        <taxon>Craniata</taxon>
        <taxon>Vertebrata</taxon>
        <taxon>Euteleostomi</taxon>
        <taxon>Actinopterygii</taxon>
        <taxon>Neopterygii</taxon>
        <taxon>Teleostei</taxon>
        <taxon>Anguilliformes</taxon>
        <taxon>Anguillidae</taxon>
        <taxon>Anguilla</taxon>
    </lineage>
</organism>
<dbReference type="EMBL" id="GBXM01028375">
    <property type="protein sequence ID" value="JAH80202.1"/>
    <property type="molecule type" value="Transcribed_RNA"/>
</dbReference>